<protein>
    <submittedName>
        <fullName evidence="2">Glycosyltransferase involved in cell wall biosynthesis</fullName>
    </submittedName>
</protein>
<dbReference type="PANTHER" id="PTHR22916:SF3">
    <property type="entry name" value="UDP-GLCNAC:BETAGAL BETA-1,3-N-ACETYLGLUCOSAMINYLTRANSFERASE-LIKE PROTEIN 1"/>
    <property type="match status" value="1"/>
</dbReference>
<dbReference type="Proteomes" id="UP000522163">
    <property type="component" value="Unassembled WGS sequence"/>
</dbReference>
<organism evidence="2 3">
    <name type="scientific">Oribacterium sinus</name>
    <dbReference type="NCBI Taxonomy" id="237576"/>
    <lineage>
        <taxon>Bacteria</taxon>
        <taxon>Bacillati</taxon>
        <taxon>Bacillota</taxon>
        <taxon>Clostridia</taxon>
        <taxon>Lachnospirales</taxon>
        <taxon>Lachnospiraceae</taxon>
        <taxon>Oribacterium</taxon>
    </lineage>
</organism>
<evidence type="ECO:0000259" key="1">
    <source>
        <dbReference type="Pfam" id="PF00535"/>
    </source>
</evidence>
<dbReference type="InterPro" id="IPR001173">
    <property type="entry name" value="Glyco_trans_2-like"/>
</dbReference>
<dbReference type="RefSeq" id="WP_183681775.1">
    <property type="nucleotide sequence ID" value="NZ_JACHHH010000001.1"/>
</dbReference>
<evidence type="ECO:0000313" key="2">
    <source>
        <dbReference type="EMBL" id="MBB6040236.1"/>
    </source>
</evidence>
<proteinExistence type="predicted"/>
<feature type="domain" description="Glycosyltransferase 2-like" evidence="1">
    <location>
        <begin position="3"/>
        <end position="120"/>
    </location>
</feature>
<dbReference type="EMBL" id="JACHHH010000001">
    <property type="protein sequence ID" value="MBB6040236.1"/>
    <property type="molecule type" value="Genomic_DNA"/>
</dbReference>
<dbReference type="SUPFAM" id="SSF53448">
    <property type="entry name" value="Nucleotide-diphospho-sugar transferases"/>
    <property type="match status" value="1"/>
</dbReference>
<dbReference type="AlphaFoldDB" id="A0A7W9VZW6"/>
<dbReference type="PANTHER" id="PTHR22916">
    <property type="entry name" value="GLYCOSYLTRANSFERASE"/>
    <property type="match status" value="1"/>
</dbReference>
<evidence type="ECO:0000313" key="3">
    <source>
        <dbReference type="Proteomes" id="UP000522163"/>
    </source>
</evidence>
<dbReference type="CDD" id="cd04196">
    <property type="entry name" value="GT_2_like_d"/>
    <property type="match status" value="1"/>
</dbReference>
<dbReference type="GO" id="GO:0016758">
    <property type="term" value="F:hexosyltransferase activity"/>
    <property type="evidence" value="ECO:0007669"/>
    <property type="project" value="UniProtKB-ARBA"/>
</dbReference>
<sequence>MHCVILCTYNGEKYLEKQIKSIMEQDREDFCLLYSDDGSTDSTKAILQSLQEKYGRRMRAFPRPMHSGSPAKHFLSILSALAKGEVETENLEYIFLADQDDEWFPDKLSKTISVIKEEERKFGESLPILCHTDCSLVNSRGELLAKSYRRYQKLPGASYRFSRLLLQNHVTGASVGINKALLQYCKEIPAEVKMHDHWLALLANCFGEIQYLPYASYAYRQHGENVLGAKKASVLKECEERLVASKEKDKEDTIHSSYRALFAQGRELKRLFGDELPEIKRKVLEAFLSLEGKSRLGKITTMALFGIYPYPLYRGIGAMLFLDS</sequence>
<dbReference type="GeneID" id="85013769"/>
<comment type="caution">
    <text evidence="2">The sequence shown here is derived from an EMBL/GenBank/DDBJ whole genome shotgun (WGS) entry which is preliminary data.</text>
</comment>
<keyword evidence="2" id="KW-0808">Transferase</keyword>
<name>A0A7W9VZW6_9FIRM</name>
<reference evidence="2 3" key="1">
    <citation type="submission" date="2020-08" db="EMBL/GenBank/DDBJ databases">
        <title>Genomic Encyclopedia of Type Strains, Phase IV (KMG-IV): sequencing the most valuable type-strain genomes for metagenomic binning, comparative biology and taxonomic classification.</title>
        <authorList>
            <person name="Goeker M."/>
        </authorList>
    </citation>
    <scope>NUCLEOTIDE SEQUENCE [LARGE SCALE GENOMIC DNA]</scope>
    <source>
        <strain evidence="2 3">DSM 17245</strain>
    </source>
</reference>
<gene>
    <name evidence="2" type="ORF">HNQ46_000197</name>
</gene>
<dbReference type="Gene3D" id="3.90.550.10">
    <property type="entry name" value="Spore Coat Polysaccharide Biosynthesis Protein SpsA, Chain A"/>
    <property type="match status" value="1"/>
</dbReference>
<accession>A0A7W9VZW6</accession>
<dbReference type="Pfam" id="PF00535">
    <property type="entry name" value="Glycos_transf_2"/>
    <property type="match status" value="1"/>
</dbReference>
<dbReference type="InterPro" id="IPR029044">
    <property type="entry name" value="Nucleotide-diphossugar_trans"/>
</dbReference>